<dbReference type="AlphaFoldDB" id="A0A1F5Z0G9"/>
<dbReference type="InterPro" id="IPR042175">
    <property type="entry name" value="Cell/Rod_MreC_2"/>
</dbReference>
<keyword evidence="5" id="KW-0175">Coiled coil</keyword>
<evidence type="ECO:0000256" key="2">
    <source>
        <dbReference type="ARBA" id="ARBA00013855"/>
    </source>
</evidence>
<keyword evidence="3" id="KW-0133">Cell shape</keyword>
<dbReference type="Proteomes" id="UP000177354">
    <property type="component" value="Unassembled WGS sequence"/>
</dbReference>
<feature type="coiled-coil region" evidence="5">
    <location>
        <begin position="69"/>
        <end position="96"/>
    </location>
</feature>
<dbReference type="PANTHER" id="PTHR34138:SF1">
    <property type="entry name" value="CELL SHAPE-DETERMINING PROTEIN MREC"/>
    <property type="match status" value="1"/>
</dbReference>
<comment type="similarity">
    <text evidence="1">Belongs to the MreC family.</text>
</comment>
<gene>
    <name evidence="7" type="ORF">A2777_00365</name>
</gene>
<evidence type="ECO:0000313" key="7">
    <source>
        <dbReference type="EMBL" id="OGG05677.1"/>
    </source>
</evidence>
<evidence type="ECO:0000259" key="6">
    <source>
        <dbReference type="Pfam" id="PF04085"/>
    </source>
</evidence>
<sequence>MRKKFFILVFLSLLLYGFDYFHLINVIKEPLEPYIVSVKKNIFQNFSQIKLLPKILFSYNTLQERIRESHKIRNDNSQMQLKITSLEEENASLRRQLGAPLPSNYQFITSDIIAVSRHMEIDSGRRQGIKPGMSIVDGLTLIGRVSQVTENRSLITLLTDRELSVPAISNRGTRGKVEGQLGELVVLKEVLQKDQLFLDDIILTSGEGGFPPKLIIGKITRIKSDDAAVYKEASVELFADITLLKKIFVIAQ</sequence>
<dbReference type="Pfam" id="PF04085">
    <property type="entry name" value="MreC"/>
    <property type="match status" value="1"/>
</dbReference>
<evidence type="ECO:0000256" key="5">
    <source>
        <dbReference type="SAM" id="Coils"/>
    </source>
</evidence>
<dbReference type="Gene3D" id="2.40.10.340">
    <property type="entry name" value="Rod shape-determining protein MreC, domain 1"/>
    <property type="match status" value="1"/>
</dbReference>
<evidence type="ECO:0000256" key="4">
    <source>
        <dbReference type="ARBA" id="ARBA00032089"/>
    </source>
</evidence>
<dbReference type="PIRSF" id="PIRSF038471">
    <property type="entry name" value="MreC"/>
    <property type="match status" value="1"/>
</dbReference>
<dbReference type="EMBL" id="MFJF01000027">
    <property type="protein sequence ID" value="OGG05677.1"/>
    <property type="molecule type" value="Genomic_DNA"/>
</dbReference>
<dbReference type="PANTHER" id="PTHR34138">
    <property type="entry name" value="CELL SHAPE-DETERMINING PROTEIN MREC"/>
    <property type="match status" value="1"/>
</dbReference>
<dbReference type="InterPro" id="IPR055342">
    <property type="entry name" value="MreC_beta-barrel_core"/>
</dbReference>
<accession>A0A1F5Z0G9</accession>
<evidence type="ECO:0000256" key="1">
    <source>
        <dbReference type="ARBA" id="ARBA00009369"/>
    </source>
</evidence>
<reference evidence="7 8" key="1">
    <citation type="journal article" date="2016" name="Nat. Commun.">
        <title>Thousands of microbial genomes shed light on interconnected biogeochemical processes in an aquifer system.</title>
        <authorList>
            <person name="Anantharaman K."/>
            <person name="Brown C.T."/>
            <person name="Hug L.A."/>
            <person name="Sharon I."/>
            <person name="Castelle C.J."/>
            <person name="Probst A.J."/>
            <person name="Thomas B.C."/>
            <person name="Singh A."/>
            <person name="Wilkins M.J."/>
            <person name="Karaoz U."/>
            <person name="Brodie E.L."/>
            <person name="Williams K.H."/>
            <person name="Hubbard S.S."/>
            <person name="Banfield J.F."/>
        </authorList>
    </citation>
    <scope>NUCLEOTIDE SEQUENCE [LARGE SCALE GENOMIC DNA]</scope>
</reference>
<dbReference type="GO" id="GO:0008360">
    <property type="term" value="P:regulation of cell shape"/>
    <property type="evidence" value="ECO:0007669"/>
    <property type="project" value="UniProtKB-KW"/>
</dbReference>
<organism evidence="7 8">
    <name type="scientific">Candidatus Gottesmanbacteria bacterium RIFCSPHIGHO2_01_FULL_40_15</name>
    <dbReference type="NCBI Taxonomy" id="1798376"/>
    <lineage>
        <taxon>Bacteria</taxon>
        <taxon>Candidatus Gottesmaniibacteriota</taxon>
    </lineage>
</organism>
<dbReference type="InterPro" id="IPR042177">
    <property type="entry name" value="Cell/Rod_1"/>
</dbReference>
<evidence type="ECO:0000313" key="8">
    <source>
        <dbReference type="Proteomes" id="UP000177354"/>
    </source>
</evidence>
<name>A0A1F5Z0G9_9BACT</name>
<dbReference type="NCBIfam" id="TIGR00219">
    <property type="entry name" value="mreC"/>
    <property type="match status" value="1"/>
</dbReference>
<dbReference type="InterPro" id="IPR007221">
    <property type="entry name" value="MreC"/>
</dbReference>
<dbReference type="Gene3D" id="2.40.10.350">
    <property type="entry name" value="Rod shape-determining protein MreC, domain 2"/>
    <property type="match status" value="1"/>
</dbReference>
<dbReference type="GO" id="GO:0005886">
    <property type="term" value="C:plasma membrane"/>
    <property type="evidence" value="ECO:0007669"/>
    <property type="project" value="TreeGrafter"/>
</dbReference>
<proteinExistence type="inferred from homology"/>
<comment type="caution">
    <text evidence="7">The sequence shown here is derived from an EMBL/GenBank/DDBJ whole genome shotgun (WGS) entry which is preliminary data.</text>
</comment>
<evidence type="ECO:0000256" key="3">
    <source>
        <dbReference type="ARBA" id="ARBA00022960"/>
    </source>
</evidence>
<feature type="domain" description="Rod shape-determining protein MreC beta-barrel core" evidence="6">
    <location>
        <begin position="110"/>
        <end position="250"/>
    </location>
</feature>
<protein>
    <recommendedName>
        <fullName evidence="2">Cell shape-determining protein MreC</fullName>
    </recommendedName>
    <alternativeName>
        <fullName evidence="4">Cell shape protein MreC</fullName>
    </alternativeName>
</protein>